<feature type="non-terminal residue" evidence="2">
    <location>
        <position position="1"/>
    </location>
</feature>
<sequence length="206" mass="21657">VHAVPITKHLRATELTSPPLYDIEPGLGKRQVDVESKEPPFNPPPVESPDNGWGGGDSLPGGSQPQAGNPSSGNQNPQGDVIHDDRGNAFPVHTTSDGHRYTGSEVPDDHFQGGGSWSTSQRDPPNTPSGISRSEQWDNSIKDGIKSVFGPFFKPSTSRDRLNSALINGGSFTDGFNAHMGQNAGSTKNPGNGGLKVPGGFGRPRG</sequence>
<evidence type="ECO:0000313" key="3">
    <source>
        <dbReference type="Proteomes" id="UP001251528"/>
    </source>
</evidence>
<protein>
    <submittedName>
        <fullName evidence="2">Uncharacterized protein</fullName>
    </submittedName>
</protein>
<organism evidence="2 3">
    <name type="scientific">Conoideocrella luteorostrata</name>
    <dbReference type="NCBI Taxonomy" id="1105319"/>
    <lineage>
        <taxon>Eukaryota</taxon>
        <taxon>Fungi</taxon>
        <taxon>Dikarya</taxon>
        <taxon>Ascomycota</taxon>
        <taxon>Pezizomycotina</taxon>
        <taxon>Sordariomycetes</taxon>
        <taxon>Hypocreomycetidae</taxon>
        <taxon>Hypocreales</taxon>
        <taxon>Clavicipitaceae</taxon>
        <taxon>Conoideocrella</taxon>
    </lineage>
</organism>
<dbReference type="AlphaFoldDB" id="A0AAJ0FUP7"/>
<feature type="compositionally biased region" description="Basic and acidic residues" evidence="1">
    <location>
        <begin position="96"/>
        <end position="111"/>
    </location>
</feature>
<accession>A0AAJ0FUP7</accession>
<feature type="region of interest" description="Disordered" evidence="1">
    <location>
        <begin position="1"/>
        <end position="139"/>
    </location>
</feature>
<name>A0AAJ0FUP7_9HYPO</name>
<evidence type="ECO:0000313" key="2">
    <source>
        <dbReference type="EMBL" id="KAK2591883.1"/>
    </source>
</evidence>
<keyword evidence="3" id="KW-1185">Reference proteome</keyword>
<feature type="region of interest" description="Disordered" evidence="1">
    <location>
        <begin position="178"/>
        <end position="206"/>
    </location>
</feature>
<feature type="compositionally biased region" description="Gly residues" evidence="1">
    <location>
        <begin position="191"/>
        <end position="206"/>
    </location>
</feature>
<reference evidence="2" key="1">
    <citation type="submission" date="2023-06" db="EMBL/GenBank/DDBJ databases">
        <title>Conoideocrella luteorostrata (Hypocreales: Clavicipitaceae), a potential biocontrol fungus for elongate hemlock scale in United States Christmas tree production areas.</title>
        <authorList>
            <person name="Barrett H."/>
            <person name="Lovett B."/>
            <person name="Macias A.M."/>
            <person name="Stajich J.E."/>
            <person name="Kasson M.T."/>
        </authorList>
    </citation>
    <scope>NUCLEOTIDE SEQUENCE</scope>
    <source>
        <strain evidence="2">ARSEF 14590</strain>
    </source>
</reference>
<proteinExistence type="predicted"/>
<dbReference type="Proteomes" id="UP001251528">
    <property type="component" value="Unassembled WGS sequence"/>
</dbReference>
<dbReference type="EMBL" id="JASWJB010000303">
    <property type="protein sequence ID" value="KAK2591883.1"/>
    <property type="molecule type" value="Genomic_DNA"/>
</dbReference>
<comment type="caution">
    <text evidence="2">The sequence shown here is derived from an EMBL/GenBank/DDBJ whole genome shotgun (WGS) entry which is preliminary data.</text>
</comment>
<feature type="compositionally biased region" description="Polar residues" evidence="1">
    <location>
        <begin position="117"/>
        <end position="139"/>
    </location>
</feature>
<evidence type="ECO:0000256" key="1">
    <source>
        <dbReference type="SAM" id="MobiDB-lite"/>
    </source>
</evidence>
<feature type="compositionally biased region" description="Polar residues" evidence="1">
    <location>
        <begin position="63"/>
        <end position="78"/>
    </location>
</feature>
<gene>
    <name evidence="2" type="ORF">QQS21_010435</name>
</gene>